<dbReference type="CDD" id="cd22160">
    <property type="entry name" value="F-box_AtFBL13-like"/>
    <property type="match status" value="1"/>
</dbReference>
<gene>
    <name evidence="2" type="ORF">BRADI_2g42790v3</name>
</gene>
<organism evidence="2">
    <name type="scientific">Brachypodium distachyon</name>
    <name type="common">Purple false brome</name>
    <name type="synonym">Trachynia distachya</name>
    <dbReference type="NCBI Taxonomy" id="15368"/>
    <lineage>
        <taxon>Eukaryota</taxon>
        <taxon>Viridiplantae</taxon>
        <taxon>Streptophyta</taxon>
        <taxon>Embryophyta</taxon>
        <taxon>Tracheophyta</taxon>
        <taxon>Spermatophyta</taxon>
        <taxon>Magnoliopsida</taxon>
        <taxon>Liliopsida</taxon>
        <taxon>Poales</taxon>
        <taxon>Poaceae</taxon>
        <taxon>BOP clade</taxon>
        <taxon>Pooideae</taxon>
        <taxon>Stipodae</taxon>
        <taxon>Brachypodieae</taxon>
        <taxon>Brachypodium</taxon>
    </lineage>
</organism>
<dbReference type="Gramene" id="KQK08555">
    <property type="protein sequence ID" value="KQK08555"/>
    <property type="gene ID" value="BRADI_2g42790v3"/>
</dbReference>
<protein>
    <recommendedName>
        <fullName evidence="1">F-box domain-containing protein</fullName>
    </recommendedName>
</protein>
<dbReference type="Proteomes" id="UP000008810">
    <property type="component" value="Chromosome 2"/>
</dbReference>
<dbReference type="Pfam" id="PF08387">
    <property type="entry name" value="FBD"/>
    <property type="match status" value="1"/>
</dbReference>
<accession>A0A0Q3IRU4</accession>
<dbReference type="InterPro" id="IPR032675">
    <property type="entry name" value="LRR_dom_sf"/>
</dbReference>
<evidence type="ECO:0000313" key="4">
    <source>
        <dbReference type="Proteomes" id="UP000008810"/>
    </source>
</evidence>
<dbReference type="Pfam" id="PF24758">
    <property type="entry name" value="LRR_At5g56370"/>
    <property type="match status" value="1"/>
</dbReference>
<name>A0A0Q3IRU4_BRADI</name>
<dbReference type="AlphaFoldDB" id="A0A0Q3IRU4"/>
<dbReference type="InterPro" id="IPR001810">
    <property type="entry name" value="F-box_dom"/>
</dbReference>
<dbReference type="InterPro" id="IPR055302">
    <property type="entry name" value="F-box_dom-containing"/>
</dbReference>
<reference evidence="2 3" key="1">
    <citation type="journal article" date="2010" name="Nature">
        <title>Genome sequencing and analysis of the model grass Brachypodium distachyon.</title>
        <authorList>
            <consortium name="International Brachypodium Initiative"/>
        </authorList>
    </citation>
    <scope>NUCLEOTIDE SEQUENCE [LARGE SCALE GENOMIC DNA]</scope>
    <source>
        <strain evidence="2 3">Bd21</strain>
    </source>
</reference>
<sequence length="503" mass="55760">MASSGVDAQTVDLGGSLSHYDLHDHVPKPLVSPAAPLALSGASWVPDGVDRISRLPDVVLHNIVSRLPAKDAARTAALASRWRPLWLSAPLTLVDDHLLPDSGEWNITSTVSRVLAAHLGPFRCVHLSCSKMDEHRNELERWLVLLAAKGVQELIFVNSPWPVDLCLPATLFSSASLTRLCLGIWRLPDTAAVPRAATFLNLRELLLSFSVMSDRDLAFMLERSPVLEILTVVGGQSGEPARLRLVSHSLRCVQLGLTRLEEIHVMDTPNLERLLQWNAVGKHHVSSILCKKGRSRIKIGHAPKLRLLGYLEPGDDEIEISNTVIVAGTRENIVPSIKILAIRVKFGVRNALKKVPGYLRCFPNLETLHVQSHKHVETTGKVNFKFWQEGGPIKCVLQTMKKVFFYEFRGSRSEVAFLKFIAERAQVLEKMVIMVASECFSSGDDVSPKLRPLVSSKWISKVCKVKLCRSPFSEGGDPGFSHWLATDLSCPDPFGQVNYQEPL</sequence>
<evidence type="ECO:0000259" key="1">
    <source>
        <dbReference type="PROSITE" id="PS50181"/>
    </source>
</evidence>
<dbReference type="SUPFAM" id="SSF52047">
    <property type="entry name" value="RNI-like"/>
    <property type="match status" value="1"/>
</dbReference>
<proteinExistence type="predicted"/>
<dbReference type="InParanoid" id="A0A0Q3IRU4"/>
<dbReference type="PANTHER" id="PTHR32141">
    <property type="match status" value="1"/>
</dbReference>
<dbReference type="EMBL" id="CM000881">
    <property type="protein sequence ID" value="KQK08555.2"/>
    <property type="molecule type" value="Genomic_DNA"/>
</dbReference>
<dbReference type="InterPro" id="IPR053781">
    <property type="entry name" value="F-box_AtFBL13-like"/>
</dbReference>
<feature type="domain" description="F-box" evidence="1">
    <location>
        <begin position="49"/>
        <end position="85"/>
    </location>
</feature>
<dbReference type="SUPFAM" id="SSF81383">
    <property type="entry name" value="F-box domain"/>
    <property type="match status" value="1"/>
</dbReference>
<evidence type="ECO:0000313" key="2">
    <source>
        <dbReference type="EMBL" id="KQK08555.2"/>
    </source>
</evidence>
<dbReference type="InterPro" id="IPR036047">
    <property type="entry name" value="F-box-like_dom_sf"/>
</dbReference>
<dbReference type="OrthoDB" id="1298252at2759"/>
<evidence type="ECO:0000313" key="3">
    <source>
        <dbReference type="EnsemblPlants" id="KQK08555"/>
    </source>
</evidence>
<reference evidence="3" key="3">
    <citation type="submission" date="2018-08" db="UniProtKB">
        <authorList>
            <consortium name="EnsemblPlants"/>
        </authorList>
    </citation>
    <scope>IDENTIFICATION</scope>
    <source>
        <strain evidence="3">cv. Bd21</strain>
    </source>
</reference>
<dbReference type="EnsemblPlants" id="KQK08555">
    <property type="protein sequence ID" value="KQK08555"/>
    <property type="gene ID" value="BRADI_2g42790v3"/>
</dbReference>
<dbReference type="Gene3D" id="3.80.10.10">
    <property type="entry name" value="Ribonuclease Inhibitor"/>
    <property type="match status" value="1"/>
</dbReference>
<reference evidence="2" key="2">
    <citation type="submission" date="2017-06" db="EMBL/GenBank/DDBJ databases">
        <title>WGS assembly of Brachypodium distachyon.</title>
        <authorList>
            <consortium name="The International Brachypodium Initiative"/>
            <person name="Lucas S."/>
            <person name="Harmon-Smith M."/>
            <person name="Lail K."/>
            <person name="Tice H."/>
            <person name="Grimwood J."/>
            <person name="Bruce D."/>
            <person name="Barry K."/>
            <person name="Shu S."/>
            <person name="Lindquist E."/>
            <person name="Wang M."/>
            <person name="Pitluck S."/>
            <person name="Vogel J.P."/>
            <person name="Garvin D.F."/>
            <person name="Mockler T.C."/>
            <person name="Schmutz J."/>
            <person name="Rokhsar D."/>
            <person name="Bevan M.W."/>
        </authorList>
    </citation>
    <scope>NUCLEOTIDE SEQUENCE</scope>
    <source>
        <strain evidence="2">Bd21</strain>
    </source>
</reference>
<dbReference type="PROSITE" id="PS50181">
    <property type="entry name" value="FBOX"/>
    <property type="match status" value="1"/>
</dbReference>
<dbReference type="InterPro" id="IPR055411">
    <property type="entry name" value="LRR_FXL15/At3g58940/PEG3-like"/>
</dbReference>
<dbReference type="InterPro" id="IPR006566">
    <property type="entry name" value="FBD"/>
</dbReference>
<dbReference type="PANTHER" id="PTHR32141:SF65">
    <property type="entry name" value="F-BOX DOMAIN-CONTAINING PROTEIN"/>
    <property type="match status" value="1"/>
</dbReference>
<keyword evidence="4" id="KW-1185">Reference proteome</keyword>
<dbReference type="Pfam" id="PF00646">
    <property type="entry name" value="F-box"/>
    <property type="match status" value="1"/>
</dbReference>